<evidence type="ECO:0000313" key="6">
    <source>
        <dbReference type="EMBL" id="HIX59051.1"/>
    </source>
</evidence>
<comment type="caution">
    <text evidence="6">The sequence shown here is derived from an EMBL/GenBank/DDBJ whole genome shotgun (WGS) entry which is preliminary data.</text>
</comment>
<name>A0A9D2B3F7_9FIRM</name>
<dbReference type="Pfam" id="PF03466">
    <property type="entry name" value="LysR_substrate"/>
    <property type="match status" value="1"/>
</dbReference>
<dbReference type="AlphaFoldDB" id="A0A9D2B3F7"/>
<dbReference type="PANTHER" id="PTHR30346">
    <property type="entry name" value="TRANSCRIPTIONAL DUAL REGULATOR HCAR-RELATED"/>
    <property type="match status" value="1"/>
</dbReference>
<keyword evidence="3" id="KW-0238">DNA-binding</keyword>
<reference evidence="6" key="1">
    <citation type="journal article" date="2021" name="PeerJ">
        <title>Extensive microbial diversity within the chicken gut microbiome revealed by metagenomics and culture.</title>
        <authorList>
            <person name="Gilroy R."/>
            <person name="Ravi A."/>
            <person name="Getino M."/>
            <person name="Pursley I."/>
            <person name="Horton D.L."/>
            <person name="Alikhan N.F."/>
            <person name="Baker D."/>
            <person name="Gharbi K."/>
            <person name="Hall N."/>
            <person name="Watson M."/>
            <person name="Adriaenssens E.M."/>
            <person name="Foster-Nyarko E."/>
            <person name="Jarju S."/>
            <person name="Secka A."/>
            <person name="Antonio M."/>
            <person name="Oren A."/>
            <person name="Chaudhuri R.R."/>
            <person name="La Ragione R."/>
            <person name="Hildebrand F."/>
            <person name="Pallen M.J."/>
        </authorList>
    </citation>
    <scope>NUCLEOTIDE SEQUENCE</scope>
    <source>
        <strain evidence="6">ChiSjej1B19-8411</strain>
    </source>
</reference>
<dbReference type="Gene3D" id="3.40.190.290">
    <property type="match status" value="1"/>
</dbReference>
<evidence type="ECO:0000256" key="4">
    <source>
        <dbReference type="ARBA" id="ARBA00023163"/>
    </source>
</evidence>
<dbReference type="EMBL" id="DXEX01000114">
    <property type="protein sequence ID" value="HIX59051.1"/>
    <property type="molecule type" value="Genomic_DNA"/>
</dbReference>
<dbReference type="SUPFAM" id="SSF53850">
    <property type="entry name" value="Periplasmic binding protein-like II"/>
    <property type="match status" value="1"/>
</dbReference>
<dbReference type="InterPro" id="IPR000847">
    <property type="entry name" value="LysR_HTH_N"/>
</dbReference>
<dbReference type="PROSITE" id="PS50931">
    <property type="entry name" value="HTH_LYSR"/>
    <property type="match status" value="1"/>
</dbReference>
<dbReference type="InterPro" id="IPR005119">
    <property type="entry name" value="LysR_subst-bd"/>
</dbReference>
<keyword evidence="4" id="KW-0804">Transcription</keyword>
<evidence type="ECO:0000256" key="3">
    <source>
        <dbReference type="ARBA" id="ARBA00023125"/>
    </source>
</evidence>
<evidence type="ECO:0000256" key="1">
    <source>
        <dbReference type="ARBA" id="ARBA00009437"/>
    </source>
</evidence>
<dbReference type="GO" id="GO:0003677">
    <property type="term" value="F:DNA binding"/>
    <property type="evidence" value="ECO:0007669"/>
    <property type="project" value="UniProtKB-KW"/>
</dbReference>
<dbReference type="InterPro" id="IPR036390">
    <property type="entry name" value="WH_DNA-bd_sf"/>
</dbReference>
<dbReference type="PANTHER" id="PTHR30346:SF28">
    <property type="entry name" value="HTH-TYPE TRANSCRIPTIONAL REGULATOR CYNR"/>
    <property type="match status" value="1"/>
</dbReference>
<dbReference type="CDD" id="cd05466">
    <property type="entry name" value="PBP2_LTTR_substrate"/>
    <property type="match status" value="1"/>
</dbReference>
<organism evidence="6 7">
    <name type="scientific">Candidatus Blautia gallistercoris</name>
    <dbReference type="NCBI Taxonomy" id="2838490"/>
    <lineage>
        <taxon>Bacteria</taxon>
        <taxon>Bacillati</taxon>
        <taxon>Bacillota</taxon>
        <taxon>Clostridia</taxon>
        <taxon>Lachnospirales</taxon>
        <taxon>Lachnospiraceae</taxon>
        <taxon>Blautia</taxon>
    </lineage>
</organism>
<dbReference type="Pfam" id="PF00126">
    <property type="entry name" value="HTH_1"/>
    <property type="match status" value="1"/>
</dbReference>
<dbReference type="SUPFAM" id="SSF46785">
    <property type="entry name" value="Winged helix' DNA-binding domain"/>
    <property type="match status" value="1"/>
</dbReference>
<reference evidence="6" key="2">
    <citation type="submission" date="2021-04" db="EMBL/GenBank/DDBJ databases">
        <authorList>
            <person name="Gilroy R."/>
        </authorList>
    </citation>
    <scope>NUCLEOTIDE SEQUENCE</scope>
    <source>
        <strain evidence="6">ChiSjej1B19-8411</strain>
    </source>
</reference>
<dbReference type="GO" id="GO:0003700">
    <property type="term" value="F:DNA-binding transcription factor activity"/>
    <property type="evidence" value="ECO:0007669"/>
    <property type="project" value="InterPro"/>
</dbReference>
<dbReference type="FunFam" id="1.10.10.10:FF:000001">
    <property type="entry name" value="LysR family transcriptional regulator"/>
    <property type="match status" value="1"/>
</dbReference>
<feature type="domain" description="HTH lysR-type" evidence="5">
    <location>
        <begin position="1"/>
        <end position="58"/>
    </location>
</feature>
<accession>A0A9D2B3F7</accession>
<dbReference type="GO" id="GO:0032993">
    <property type="term" value="C:protein-DNA complex"/>
    <property type="evidence" value="ECO:0007669"/>
    <property type="project" value="TreeGrafter"/>
</dbReference>
<proteinExistence type="inferred from homology"/>
<sequence length="301" mass="34137">MDINGLRYFIKVAETMNFTKAASECAITQTAMSQHIRNMEKSLGFKLFERSTRQVTLTPAGENFYKKAQVIVEEFDEAVSSSKDIVKGKSGSIRACVASTVEGMMLMPRFAAFKEQNPNISLGLTIITPSQIPREIIKGRCDIAVYCPTEFNSSLLQIRRIADFDYVILCSRQHRFSALERISLKELQKEKILTVSLLDSPHERLQTAKQFLEHGLMMPETLPPCRINSIQELLLQISLYPECVAIVPVFVRPFIPPTHCMINIEEQFYLTISSAIQKNPSNPAVRLLAQFLSDSRIPLRY</sequence>
<keyword evidence="2" id="KW-0805">Transcription regulation</keyword>
<comment type="similarity">
    <text evidence="1">Belongs to the LysR transcriptional regulatory family.</text>
</comment>
<dbReference type="Gene3D" id="1.10.10.10">
    <property type="entry name" value="Winged helix-like DNA-binding domain superfamily/Winged helix DNA-binding domain"/>
    <property type="match status" value="1"/>
</dbReference>
<evidence type="ECO:0000256" key="2">
    <source>
        <dbReference type="ARBA" id="ARBA00023015"/>
    </source>
</evidence>
<evidence type="ECO:0000259" key="5">
    <source>
        <dbReference type="PROSITE" id="PS50931"/>
    </source>
</evidence>
<dbReference type="InterPro" id="IPR036388">
    <property type="entry name" value="WH-like_DNA-bd_sf"/>
</dbReference>
<dbReference type="Proteomes" id="UP000886817">
    <property type="component" value="Unassembled WGS sequence"/>
</dbReference>
<dbReference type="PRINTS" id="PR00039">
    <property type="entry name" value="HTHLYSR"/>
</dbReference>
<gene>
    <name evidence="6" type="ORF">IAA45_04960</name>
</gene>
<protein>
    <submittedName>
        <fullName evidence="6">LysR family transcriptional regulator</fullName>
    </submittedName>
</protein>
<evidence type="ECO:0000313" key="7">
    <source>
        <dbReference type="Proteomes" id="UP000886817"/>
    </source>
</evidence>